<reference evidence="1 2" key="1">
    <citation type="submission" date="2014-01" db="EMBL/GenBank/DDBJ databases">
        <authorList>
            <person name="Dobos K."/>
            <person name="Lenaerts A."/>
            <person name="Ordway D."/>
            <person name="DeGroote M.A."/>
            <person name="Parker T."/>
            <person name="Sizemore C."/>
            <person name="Tallon L.J."/>
            <person name="Sadzewicz L.K."/>
            <person name="Sengamalay N."/>
            <person name="Fraser C.M."/>
            <person name="Hine E."/>
            <person name="Shefchek K.A."/>
            <person name="Das S.P."/>
            <person name="Tettelin H."/>
        </authorList>
    </citation>
    <scope>NUCLEOTIDE SEQUENCE [LARGE SCALE GENOMIC DNA]</scope>
    <source>
        <strain evidence="1 2">Harvey</strain>
    </source>
</reference>
<evidence type="ECO:0000313" key="2">
    <source>
        <dbReference type="Proteomes" id="UP000020681"/>
    </source>
</evidence>
<proteinExistence type="predicted"/>
<dbReference type="Proteomes" id="UP000020681">
    <property type="component" value="Unassembled WGS sequence"/>
</dbReference>
<name>A0ABP3A908_MYCUL</name>
<dbReference type="EMBL" id="JAOL01000166">
    <property type="protein sequence ID" value="EUA87111.1"/>
    <property type="molecule type" value="Genomic_DNA"/>
</dbReference>
<organism evidence="1 2">
    <name type="scientific">Mycobacterium ulcerans str. Harvey</name>
    <dbReference type="NCBI Taxonomy" id="1299332"/>
    <lineage>
        <taxon>Bacteria</taxon>
        <taxon>Bacillati</taxon>
        <taxon>Actinomycetota</taxon>
        <taxon>Actinomycetes</taxon>
        <taxon>Mycobacteriales</taxon>
        <taxon>Mycobacteriaceae</taxon>
        <taxon>Mycobacterium</taxon>
        <taxon>Mycobacterium ulcerans group</taxon>
    </lineage>
</organism>
<sequence>MSTAVGGQCGAMRVVFEFSGWSAKYLLVTAWMAFVANGAERECFSPFV</sequence>
<comment type="caution">
    <text evidence="1">The sequence shown here is derived from an EMBL/GenBank/DDBJ whole genome shotgun (WGS) entry which is preliminary data.</text>
</comment>
<evidence type="ECO:0000313" key="1">
    <source>
        <dbReference type="EMBL" id="EUA87111.1"/>
    </source>
</evidence>
<keyword evidence="2" id="KW-1185">Reference proteome</keyword>
<accession>A0ABP3A908</accession>
<protein>
    <submittedName>
        <fullName evidence="1">Uncharacterized protein</fullName>
    </submittedName>
</protein>
<gene>
    <name evidence="1" type="ORF">I551_6476</name>
</gene>